<evidence type="ECO:0000313" key="2">
    <source>
        <dbReference type="Proteomes" id="UP000663844"/>
    </source>
</evidence>
<evidence type="ECO:0000313" key="1">
    <source>
        <dbReference type="EMBL" id="CAF4055329.1"/>
    </source>
</evidence>
<dbReference type="AlphaFoldDB" id="A0A819RY06"/>
<name>A0A819RY06_9BILA</name>
<proteinExistence type="predicted"/>
<sequence>ACLEFVHAPSSEKISVNYIRETTYQIDIVTKRLKARLNVYQTTEMGATILLYTN</sequence>
<gene>
    <name evidence="1" type="ORF">OXD698_LOCUS32789</name>
</gene>
<accession>A0A819RY06</accession>
<dbReference type="Proteomes" id="UP000663844">
    <property type="component" value="Unassembled WGS sequence"/>
</dbReference>
<organism evidence="1 2">
    <name type="scientific">Adineta steineri</name>
    <dbReference type="NCBI Taxonomy" id="433720"/>
    <lineage>
        <taxon>Eukaryota</taxon>
        <taxon>Metazoa</taxon>
        <taxon>Spiralia</taxon>
        <taxon>Gnathifera</taxon>
        <taxon>Rotifera</taxon>
        <taxon>Eurotatoria</taxon>
        <taxon>Bdelloidea</taxon>
        <taxon>Adinetida</taxon>
        <taxon>Adinetidae</taxon>
        <taxon>Adineta</taxon>
    </lineage>
</organism>
<comment type="caution">
    <text evidence="1">The sequence shown here is derived from an EMBL/GenBank/DDBJ whole genome shotgun (WGS) entry which is preliminary data.</text>
</comment>
<reference evidence="1" key="1">
    <citation type="submission" date="2021-02" db="EMBL/GenBank/DDBJ databases">
        <authorList>
            <person name="Nowell W R."/>
        </authorList>
    </citation>
    <scope>NUCLEOTIDE SEQUENCE</scope>
</reference>
<protein>
    <submittedName>
        <fullName evidence="1">Uncharacterized protein</fullName>
    </submittedName>
</protein>
<feature type="non-terminal residue" evidence="1">
    <location>
        <position position="1"/>
    </location>
</feature>
<dbReference type="EMBL" id="CAJOAZ010004357">
    <property type="protein sequence ID" value="CAF4055329.1"/>
    <property type="molecule type" value="Genomic_DNA"/>
</dbReference>